<dbReference type="SUPFAM" id="SSF53613">
    <property type="entry name" value="Ribokinase-like"/>
    <property type="match status" value="1"/>
</dbReference>
<dbReference type="RefSeq" id="WP_179633771.1">
    <property type="nucleotide sequence ID" value="NZ_JACCFH010000001.1"/>
</dbReference>
<evidence type="ECO:0000259" key="4">
    <source>
        <dbReference type="Pfam" id="PF00294"/>
    </source>
</evidence>
<evidence type="ECO:0000256" key="1">
    <source>
        <dbReference type="ARBA" id="ARBA00010688"/>
    </source>
</evidence>
<keyword evidence="3 5" id="KW-0418">Kinase</keyword>
<reference evidence="5 6" key="1">
    <citation type="submission" date="2020-07" db="EMBL/GenBank/DDBJ databases">
        <title>Genomic Encyclopedia of Archaeal and Bacterial Type Strains, Phase II (KMG-II): from individual species to whole genera.</title>
        <authorList>
            <person name="Goeker M."/>
        </authorList>
    </citation>
    <scope>NUCLEOTIDE SEQUENCE [LARGE SCALE GENOMIC DNA]</scope>
    <source>
        <strain evidence="5 6">DSM 21226</strain>
    </source>
</reference>
<dbReference type="InterPro" id="IPR050306">
    <property type="entry name" value="PfkB_Carbo_kinase"/>
</dbReference>
<evidence type="ECO:0000256" key="2">
    <source>
        <dbReference type="ARBA" id="ARBA00022679"/>
    </source>
</evidence>
<dbReference type="InterPro" id="IPR029056">
    <property type="entry name" value="Ribokinase-like"/>
</dbReference>
<organism evidence="5 6">
    <name type="scientific">Sphaerotilus montanus</name>
    <dbReference type="NCBI Taxonomy" id="522889"/>
    <lineage>
        <taxon>Bacteria</taxon>
        <taxon>Pseudomonadati</taxon>
        <taxon>Pseudomonadota</taxon>
        <taxon>Betaproteobacteria</taxon>
        <taxon>Burkholderiales</taxon>
        <taxon>Sphaerotilaceae</taxon>
        <taxon>Sphaerotilus</taxon>
    </lineage>
</organism>
<dbReference type="InterPro" id="IPR002173">
    <property type="entry name" value="Carboh/pur_kinase_PfkB_CS"/>
</dbReference>
<gene>
    <name evidence="5" type="ORF">BDD16_001932</name>
</gene>
<sequence length="314" mass="33348">MTTRAAIAASIAYDTIMVFEGQFTDHILPDQIHKINLSFLSPKMRREYGGCAGNIAYNYALLGGEAVPMGMVGDDFGPYREHNLRTGVDQSCIVTAADAYTAQCFIVTDLSNNQLAGFHPGAMGRSAEIPLAQAGAVACGLVGPDAPDAMVLHTREMAEAGLPFVLDPGQNILLFSGEQLLAMIDQAPVLVCNDYEVELICDKTGLSLAALAERVQTLIVTRGGEGSHVYQNGDIHTVAPVPAVQVKDPTGCGDAYRAGLLLALAEGQPLLQGAQLGSVLGSIKIAVQGCQNHRPSRAEIRAQFEQHYGPWPFA</sequence>
<name>A0A7Y9QWW4_9BURK</name>
<dbReference type="PANTHER" id="PTHR43085:SF46">
    <property type="entry name" value="ADENOSINE KINASE"/>
    <property type="match status" value="1"/>
</dbReference>
<dbReference type="AlphaFoldDB" id="A0A7Y9QWW4"/>
<dbReference type="Gene3D" id="3.40.1190.20">
    <property type="match status" value="1"/>
</dbReference>
<keyword evidence="6" id="KW-1185">Reference proteome</keyword>
<dbReference type="Pfam" id="PF00294">
    <property type="entry name" value="PfkB"/>
    <property type="match status" value="1"/>
</dbReference>
<proteinExistence type="inferred from homology"/>
<dbReference type="EMBL" id="JACCFH010000001">
    <property type="protein sequence ID" value="NYG32946.1"/>
    <property type="molecule type" value="Genomic_DNA"/>
</dbReference>
<comment type="caution">
    <text evidence="5">The sequence shown here is derived from an EMBL/GenBank/DDBJ whole genome shotgun (WGS) entry which is preliminary data.</text>
</comment>
<protein>
    <submittedName>
        <fullName evidence="5">Adenosine kinase</fullName>
        <ecNumber evidence="5">2.7.1.20</ecNumber>
    </submittedName>
</protein>
<dbReference type="InterPro" id="IPR011611">
    <property type="entry name" value="PfkB_dom"/>
</dbReference>
<feature type="domain" description="Carbohydrate kinase PfkB" evidence="4">
    <location>
        <begin position="24"/>
        <end position="295"/>
    </location>
</feature>
<dbReference type="PROSITE" id="PS00583">
    <property type="entry name" value="PFKB_KINASES_1"/>
    <property type="match status" value="1"/>
</dbReference>
<evidence type="ECO:0000313" key="6">
    <source>
        <dbReference type="Proteomes" id="UP000518288"/>
    </source>
</evidence>
<dbReference type="GO" id="GO:0004001">
    <property type="term" value="F:adenosine kinase activity"/>
    <property type="evidence" value="ECO:0007669"/>
    <property type="project" value="UniProtKB-EC"/>
</dbReference>
<evidence type="ECO:0000313" key="5">
    <source>
        <dbReference type="EMBL" id="NYG32946.1"/>
    </source>
</evidence>
<comment type="similarity">
    <text evidence="1">Belongs to the carbohydrate kinase PfkB family.</text>
</comment>
<dbReference type="Proteomes" id="UP000518288">
    <property type="component" value="Unassembled WGS sequence"/>
</dbReference>
<evidence type="ECO:0000256" key="3">
    <source>
        <dbReference type="ARBA" id="ARBA00022777"/>
    </source>
</evidence>
<accession>A0A7Y9QWW4</accession>
<dbReference type="EC" id="2.7.1.20" evidence="5"/>
<keyword evidence="2 5" id="KW-0808">Transferase</keyword>
<dbReference type="PANTHER" id="PTHR43085">
    <property type="entry name" value="HEXOKINASE FAMILY MEMBER"/>
    <property type="match status" value="1"/>
</dbReference>
<dbReference type="CDD" id="cd01942">
    <property type="entry name" value="ribokinase_group_A"/>
    <property type="match status" value="1"/>
</dbReference>